<keyword evidence="4" id="KW-1185">Reference proteome</keyword>
<evidence type="ECO:0000313" key="4">
    <source>
        <dbReference type="Proteomes" id="UP000822688"/>
    </source>
</evidence>
<evidence type="ECO:0000259" key="2">
    <source>
        <dbReference type="Pfam" id="PF00676"/>
    </source>
</evidence>
<feature type="domain" description="Dehydrogenase E1 component" evidence="2">
    <location>
        <begin position="54"/>
        <end position="209"/>
    </location>
</feature>
<dbReference type="Proteomes" id="UP000822688">
    <property type="component" value="Chromosome 10"/>
</dbReference>
<dbReference type="Pfam" id="PF00676">
    <property type="entry name" value="E1_dh"/>
    <property type="match status" value="1"/>
</dbReference>
<proteinExistence type="predicted"/>
<comment type="caution">
    <text evidence="3">The sequence shown here is derived from an EMBL/GenBank/DDBJ whole genome shotgun (WGS) entry which is preliminary data.</text>
</comment>
<dbReference type="InterPro" id="IPR001017">
    <property type="entry name" value="DH_E1"/>
</dbReference>
<dbReference type="Gene3D" id="3.40.50.970">
    <property type="match status" value="1"/>
</dbReference>
<dbReference type="InterPro" id="IPR050771">
    <property type="entry name" value="Alpha-ketoacid_DH_E1_comp"/>
</dbReference>
<dbReference type="PANTHER" id="PTHR43380">
    <property type="entry name" value="2-OXOISOVALERATE DEHYDROGENASE SUBUNIT ALPHA, MITOCHONDRIAL"/>
    <property type="match status" value="1"/>
</dbReference>
<sequence>MDQKPLCSATYFGDGATSEVCPTLFFYLVYSLELLFTDLSSWRAEVDEAPVFWQGDFHGAMNFAAVLEAPVLFICRNNGYAISTPAHEQFKGDGVVCKGQAYGVRSFRVDGNDALAVYATVKAARKMAVEESRPILIEALTYRVGHHSTSDDSGKYRKGDEMHHWKTMRDPVVRLRRWLEGEGWWDSDADQQLRAETRNEVIAAMQRAGPRMKQPLANLFTDVYDTIPSHLRQQEKELRSTVARHRQDYPFDVPL</sequence>
<evidence type="ECO:0000256" key="1">
    <source>
        <dbReference type="ARBA" id="ARBA00023002"/>
    </source>
</evidence>
<evidence type="ECO:0000313" key="3">
    <source>
        <dbReference type="EMBL" id="KAG0559835.1"/>
    </source>
</evidence>
<protein>
    <recommendedName>
        <fullName evidence="2">Dehydrogenase E1 component domain-containing protein</fullName>
    </recommendedName>
</protein>
<dbReference type="EMBL" id="CM026431">
    <property type="protein sequence ID" value="KAG0559833.1"/>
    <property type="molecule type" value="Genomic_DNA"/>
</dbReference>
<name>A0A8T0GMU4_CERPU</name>
<dbReference type="PANTHER" id="PTHR43380:SF1">
    <property type="entry name" value="2-OXOISOVALERATE DEHYDROGENASE SUBUNIT ALPHA, MITOCHONDRIAL"/>
    <property type="match status" value="1"/>
</dbReference>
<dbReference type="InterPro" id="IPR029061">
    <property type="entry name" value="THDP-binding"/>
</dbReference>
<dbReference type="AlphaFoldDB" id="A0A8T0GMU4"/>
<accession>A0A8T0GMU4</accession>
<dbReference type="GO" id="GO:0016624">
    <property type="term" value="F:oxidoreductase activity, acting on the aldehyde or oxo group of donors, disulfide as acceptor"/>
    <property type="evidence" value="ECO:0007669"/>
    <property type="project" value="InterPro"/>
</dbReference>
<dbReference type="GO" id="GO:0009083">
    <property type="term" value="P:branched-chain amino acid catabolic process"/>
    <property type="evidence" value="ECO:0007669"/>
    <property type="project" value="TreeGrafter"/>
</dbReference>
<keyword evidence="1" id="KW-0560">Oxidoreductase</keyword>
<dbReference type="EMBL" id="CM026431">
    <property type="protein sequence ID" value="KAG0559835.1"/>
    <property type="molecule type" value="Genomic_DNA"/>
</dbReference>
<dbReference type="CDD" id="cd02000">
    <property type="entry name" value="TPP_E1_PDC_ADC_BCADC"/>
    <property type="match status" value="1"/>
</dbReference>
<reference evidence="3" key="1">
    <citation type="submission" date="2020-06" db="EMBL/GenBank/DDBJ databases">
        <title>WGS assembly of Ceratodon purpureus strain R40.</title>
        <authorList>
            <person name="Carey S.B."/>
            <person name="Jenkins J."/>
            <person name="Shu S."/>
            <person name="Lovell J.T."/>
            <person name="Sreedasyam A."/>
            <person name="Maumus F."/>
            <person name="Tiley G.P."/>
            <person name="Fernandez-Pozo N."/>
            <person name="Barry K."/>
            <person name="Chen C."/>
            <person name="Wang M."/>
            <person name="Lipzen A."/>
            <person name="Daum C."/>
            <person name="Saski C.A."/>
            <person name="Payton A.C."/>
            <person name="Mcbreen J.C."/>
            <person name="Conrad R.E."/>
            <person name="Kollar L.M."/>
            <person name="Olsson S."/>
            <person name="Huttunen S."/>
            <person name="Landis J.B."/>
            <person name="Wickett N.J."/>
            <person name="Johnson M.G."/>
            <person name="Rensing S.A."/>
            <person name="Grimwood J."/>
            <person name="Schmutz J."/>
            <person name="Mcdaniel S.F."/>
        </authorList>
    </citation>
    <scope>NUCLEOTIDE SEQUENCE</scope>
    <source>
        <strain evidence="3">R40</strain>
    </source>
</reference>
<organism evidence="3 4">
    <name type="scientific">Ceratodon purpureus</name>
    <name type="common">Fire moss</name>
    <name type="synonym">Dicranum purpureum</name>
    <dbReference type="NCBI Taxonomy" id="3225"/>
    <lineage>
        <taxon>Eukaryota</taxon>
        <taxon>Viridiplantae</taxon>
        <taxon>Streptophyta</taxon>
        <taxon>Embryophyta</taxon>
        <taxon>Bryophyta</taxon>
        <taxon>Bryophytina</taxon>
        <taxon>Bryopsida</taxon>
        <taxon>Dicranidae</taxon>
        <taxon>Pseudoditrichales</taxon>
        <taxon>Ditrichaceae</taxon>
        <taxon>Ceratodon</taxon>
    </lineage>
</organism>
<dbReference type="SUPFAM" id="SSF52518">
    <property type="entry name" value="Thiamin diphosphate-binding fold (THDP-binding)"/>
    <property type="match status" value="1"/>
</dbReference>
<gene>
    <name evidence="3" type="ORF">KC19_10G132600</name>
</gene>